<sequence>MLAYCKSIRHCITKNKTFKSINVSSKQLKEIKTDIPDNFNNHRLKKLVTYS</sequence>
<protein>
    <submittedName>
        <fullName evidence="1">Uncharacterized protein</fullName>
    </submittedName>
</protein>
<accession>A0A0F9P8P1</accession>
<evidence type="ECO:0000313" key="1">
    <source>
        <dbReference type="EMBL" id="KKM97400.1"/>
    </source>
</evidence>
<proteinExistence type="predicted"/>
<dbReference type="AlphaFoldDB" id="A0A0F9P8P1"/>
<gene>
    <name evidence="1" type="ORF">LCGC14_1168410</name>
</gene>
<name>A0A0F9P8P1_9ZZZZ</name>
<organism evidence="1">
    <name type="scientific">marine sediment metagenome</name>
    <dbReference type="NCBI Taxonomy" id="412755"/>
    <lineage>
        <taxon>unclassified sequences</taxon>
        <taxon>metagenomes</taxon>
        <taxon>ecological metagenomes</taxon>
    </lineage>
</organism>
<reference evidence="1" key="1">
    <citation type="journal article" date="2015" name="Nature">
        <title>Complex archaea that bridge the gap between prokaryotes and eukaryotes.</title>
        <authorList>
            <person name="Spang A."/>
            <person name="Saw J.H."/>
            <person name="Jorgensen S.L."/>
            <person name="Zaremba-Niedzwiedzka K."/>
            <person name="Martijn J."/>
            <person name="Lind A.E."/>
            <person name="van Eijk R."/>
            <person name="Schleper C."/>
            <person name="Guy L."/>
            <person name="Ettema T.J."/>
        </authorList>
    </citation>
    <scope>NUCLEOTIDE SEQUENCE</scope>
</reference>
<dbReference type="EMBL" id="LAZR01005751">
    <property type="protein sequence ID" value="KKM97400.1"/>
    <property type="molecule type" value="Genomic_DNA"/>
</dbReference>
<comment type="caution">
    <text evidence="1">The sequence shown here is derived from an EMBL/GenBank/DDBJ whole genome shotgun (WGS) entry which is preliminary data.</text>
</comment>